<feature type="transmembrane region" description="Helical" evidence="1">
    <location>
        <begin position="351"/>
        <end position="373"/>
    </location>
</feature>
<dbReference type="Proteomes" id="UP000651271">
    <property type="component" value="Unassembled WGS sequence"/>
</dbReference>
<keyword evidence="1" id="KW-0472">Membrane</keyword>
<comment type="caution">
    <text evidence="2">The sequence shown here is derived from an EMBL/GenBank/DDBJ whole genome shotgun (WGS) entry which is preliminary data.</text>
</comment>
<dbReference type="InterPro" id="IPR043742">
    <property type="entry name" value="DUF5687"/>
</dbReference>
<feature type="transmembrane region" description="Helical" evidence="1">
    <location>
        <begin position="281"/>
        <end position="302"/>
    </location>
</feature>
<evidence type="ECO:0008006" key="4">
    <source>
        <dbReference type="Google" id="ProtNLM"/>
    </source>
</evidence>
<evidence type="ECO:0000313" key="2">
    <source>
        <dbReference type="EMBL" id="MBD1427996.1"/>
    </source>
</evidence>
<evidence type="ECO:0000256" key="1">
    <source>
        <dbReference type="SAM" id="Phobius"/>
    </source>
</evidence>
<organism evidence="2 3">
    <name type="scientific">Sphingobacterium litopenaei</name>
    <dbReference type="NCBI Taxonomy" id="2763500"/>
    <lineage>
        <taxon>Bacteria</taxon>
        <taxon>Pseudomonadati</taxon>
        <taxon>Bacteroidota</taxon>
        <taxon>Sphingobacteriia</taxon>
        <taxon>Sphingobacteriales</taxon>
        <taxon>Sphingobacteriaceae</taxon>
        <taxon>Sphingobacterium</taxon>
    </lineage>
</organism>
<feature type="transmembrane region" description="Helical" evidence="1">
    <location>
        <begin position="174"/>
        <end position="193"/>
    </location>
</feature>
<feature type="transmembrane region" description="Helical" evidence="1">
    <location>
        <begin position="142"/>
        <end position="162"/>
    </location>
</feature>
<gene>
    <name evidence="2" type="ORF">H8B04_00185</name>
</gene>
<protein>
    <recommendedName>
        <fullName evidence="4">ABC transporter permease</fullName>
    </recommendedName>
</protein>
<feature type="transmembrane region" description="Helical" evidence="1">
    <location>
        <begin position="23"/>
        <end position="50"/>
    </location>
</feature>
<name>A0ABR7Y9M0_9SPHI</name>
<accession>A0ABR7Y9M0</accession>
<reference evidence="2 3" key="1">
    <citation type="submission" date="2020-08" db="EMBL/GenBank/DDBJ databases">
        <title>Sphingobacterium sp. DN04309 isolated from aquaculture water.</title>
        <authorList>
            <person name="Zhang M."/>
        </authorList>
    </citation>
    <scope>NUCLEOTIDE SEQUENCE [LARGE SCALE GENOMIC DNA]</scope>
    <source>
        <strain evidence="2 3">DN04309</strain>
    </source>
</reference>
<keyword evidence="1" id="KW-1133">Transmembrane helix</keyword>
<feature type="transmembrane region" description="Helical" evidence="1">
    <location>
        <begin position="454"/>
        <end position="474"/>
    </location>
</feature>
<dbReference type="Pfam" id="PF18940">
    <property type="entry name" value="DUF5687"/>
    <property type="match status" value="1"/>
</dbReference>
<feature type="transmembrane region" description="Helical" evidence="1">
    <location>
        <begin position="103"/>
        <end position="130"/>
    </location>
</feature>
<feature type="transmembrane region" description="Helical" evidence="1">
    <location>
        <begin position="308"/>
        <end position="330"/>
    </location>
</feature>
<feature type="transmembrane region" description="Helical" evidence="1">
    <location>
        <begin position="62"/>
        <end position="82"/>
    </location>
</feature>
<proteinExistence type="predicted"/>
<keyword evidence="3" id="KW-1185">Reference proteome</keyword>
<evidence type="ECO:0000313" key="3">
    <source>
        <dbReference type="Proteomes" id="UP000651271"/>
    </source>
</evidence>
<dbReference type="RefSeq" id="WP_190301080.1">
    <property type="nucleotide sequence ID" value="NZ_JACOIJ010000001.1"/>
</dbReference>
<feature type="transmembrane region" description="Helical" evidence="1">
    <location>
        <begin position="422"/>
        <end position="442"/>
    </location>
</feature>
<sequence>MYLKLIALEWKSLFRSANVGKSLAVKFFIGFIAVYFLVSFIGLGIGLYPISQKYFPNEEPIVIINKILLLWFLGEFILRFLLQNLPVVQTKPLLTQRISRGKIAHVLLWKSLLSFYNVLTLAVAIPFFIVNLYKNDYPLFSLLGWLIALFGFVLTLNFLNFWVQRRFSSDLKALVPFILICLGLIAVEYYNIYSVTQLFGKYFNLVLSYPVFGILPFCLLALCYILTYKDVKANLYLDSLVNKEQKVSEIADLSWTSKFGKLAPFIQLDLKLLWRNKRAKTAVYTSFGFLLYGLLFYTNPMYADSSMLIFVGIFMTGIFMISFGQFIPAWDSSYFPLLQTRPITIKTYLEAKAMLMYVSILILTILSSFYAYFGWDKLYMNVACAIYNGGINIPIILLFGAYNRKHIDLSNGNMFNYQGIGLAQWLVSLPLLIIPIVIWFTVKFLGGQNVANMVLIGLGVIGFLLRQIILNVLVQLYSANRFKMLEGFKQKG</sequence>
<feature type="transmembrane region" description="Helical" evidence="1">
    <location>
        <begin position="205"/>
        <end position="226"/>
    </location>
</feature>
<dbReference type="EMBL" id="JACOIJ010000001">
    <property type="protein sequence ID" value="MBD1427996.1"/>
    <property type="molecule type" value="Genomic_DNA"/>
</dbReference>
<keyword evidence="1" id="KW-0812">Transmembrane</keyword>
<feature type="transmembrane region" description="Helical" evidence="1">
    <location>
        <begin position="379"/>
        <end position="402"/>
    </location>
</feature>